<gene>
    <name evidence="2" type="ORF">WOLCODRAFT_149618</name>
</gene>
<proteinExistence type="predicted"/>
<dbReference type="Proteomes" id="UP000218811">
    <property type="component" value="Unassembled WGS sequence"/>
</dbReference>
<feature type="region of interest" description="Disordered" evidence="1">
    <location>
        <begin position="1"/>
        <end position="53"/>
    </location>
</feature>
<reference evidence="2 3" key="1">
    <citation type="journal article" date="2012" name="Science">
        <title>The Paleozoic origin of enzymatic lignin decomposition reconstructed from 31 fungal genomes.</title>
        <authorList>
            <person name="Floudas D."/>
            <person name="Binder M."/>
            <person name="Riley R."/>
            <person name="Barry K."/>
            <person name="Blanchette R.A."/>
            <person name="Henrissat B."/>
            <person name="Martinez A.T."/>
            <person name="Otillar R."/>
            <person name="Spatafora J.W."/>
            <person name="Yadav J.S."/>
            <person name="Aerts A."/>
            <person name="Benoit I."/>
            <person name="Boyd A."/>
            <person name="Carlson A."/>
            <person name="Copeland A."/>
            <person name="Coutinho P.M."/>
            <person name="de Vries R.P."/>
            <person name="Ferreira P."/>
            <person name="Findley K."/>
            <person name="Foster B."/>
            <person name="Gaskell J."/>
            <person name="Glotzer D."/>
            <person name="Gorecki P."/>
            <person name="Heitman J."/>
            <person name="Hesse C."/>
            <person name="Hori C."/>
            <person name="Igarashi K."/>
            <person name="Jurgens J.A."/>
            <person name="Kallen N."/>
            <person name="Kersten P."/>
            <person name="Kohler A."/>
            <person name="Kuees U."/>
            <person name="Kumar T.K.A."/>
            <person name="Kuo A."/>
            <person name="LaButti K."/>
            <person name="Larrondo L.F."/>
            <person name="Lindquist E."/>
            <person name="Ling A."/>
            <person name="Lombard V."/>
            <person name="Lucas S."/>
            <person name="Lundell T."/>
            <person name="Martin R."/>
            <person name="McLaughlin D.J."/>
            <person name="Morgenstern I."/>
            <person name="Morin E."/>
            <person name="Murat C."/>
            <person name="Nagy L.G."/>
            <person name="Nolan M."/>
            <person name="Ohm R.A."/>
            <person name="Patyshakuliyeva A."/>
            <person name="Rokas A."/>
            <person name="Ruiz-Duenas F.J."/>
            <person name="Sabat G."/>
            <person name="Salamov A."/>
            <person name="Samejima M."/>
            <person name="Schmutz J."/>
            <person name="Slot J.C."/>
            <person name="St John F."/>
            <person name="Stenlid J."/>
            <person name="Sun H."/>
            <person name="Sun S."/>
            <person name="Syed K."/>
            <person name="Tsang A."/>
            <person name="Wiebenga A."/>
            <person name="Young D."/>
            <person name="Pisabarro A."/>
            <person name="Eastwood D.C."/>
            <person name="Martin F."/>
            <person name="Cullen D."/>
            <person name="Grigoriev I.V."/>
            <person name="Hibbett D.S."/>
        </authorList>
    </citation>
    <scope>NUCLEOTIDE SEQUENCE [LARGE SCALE GENOMIC DNA]</scope>
    <source>
        <strain evidence="2 3">MD-104</strain>
    </source>
</reference>
<keyword evidence="3" id="KW-1185">Reference proteome</keyword>
<dbReference type="EMBL" id="KB467942">
    <property type="protein sequence ID" value="PCH38672.1"/>
    <property type="molecule type" value="Genomic_DNA"/>
</dbReference>
<feature type="compositionally biased region" description="Basic and acidic residues" evidence="1">
    <location>
        <begin position="24"/>
        <end position="53"/>
    </location>
</feature>
<protein>
    <submittedName>
        <fullName evidence="2">Uncharacterized protein</fullName>
    </submittedName>
</protein>
<accession>A0A2H3J8U3</accession>
<name>A0A2H3J8U3_WOLCO</name>
<organism evidence="2 3">
    <name type="scientific">Wolfiporia cocos (strain MD-104)</name>
    <name type="common">Brown rot fungus</name>
    <dbReference type="NCBI Taxonomy" id="742152"/>
    <lineage>
        <taxon>Eukaryota</taxon>
        <taxon>Fungi</taxon>
        <taxon>Dikarya</taxon>
        <taxon>Basidiomycota</taxon>
        <taxon>Agaricomycotina</taxon>
        <taxon>Agaricomycetes</taxon>
        <taxon>Polyporales</taxon>
        <taxon>Phaeolaceae</taxon>
        <taxon>Wolfiporia</taxon>
    </lineage>
</organism>
<dbReference type="AlphaFoldDB" id="A0A2H3J8U3"/>
<evidence type="ECO:0000313" key="2">
    <source>
        <dbReference type="EMBL" id="PCH38672.1"/>
    </source>
</evidence>
<evidence type="ECO:0000313" key="3">
    <source>
        <dbReference type="Proteomes" id="UP000218811"/>
    </source>
</evidence>
<sequence>MSQRRQVQSHYAPHKRHRSQDNTLRQRDTALRKAPPECRRRKKEESAEHVFGH</sequence>
<evidence type="ECO:0000256" key="1">
    <source>
        <dbReference type="SAM" id="MobiDB-lite"/>
    </source>
</evidence>